<organism evidence="2 3">
    <name type="scientific">Rhipicephalus microplus</name>
    <name type="common">Cattle tick</name>
    <name type="synonym">Boophilus microplus</name>
    <dbReference type="NCBI Taxonomy" id="6941"/>
    <lineage>
        <taxon>Eukaryota</taxon>
        <taxon>Metazoa</taxon>
        <taxon>Ecdysozoa</taxon>
        <taxon>Arthropoda</taxon>
        <taxon>Chelicerata</taxon>
        <taxon>Arachnida</taxon>
        <taxon>Acari</taxon>
        <taxon>Parasitiformes</taxon>
        <taxon>Ixodida</taxon>
        <taxon>Ixodoidea</taxon>
        <taxon>Ixodidae</taxon>
        <taxon>Rhipicephalinae</taxon>
        <taxon>Rhipicephalus</taxon>
        <taxon>Boophilus</taxon>
    </lineage>
</organism>
<dbReference type="InterPro" id="IPR009071">
    <property type="entry name" value="HMG_box_dom"/>
</dbReference>
<dbReference type="GO" id="GO:0005634">
    <property type="term" value="C:nucleus"/>
    <property type="evidence" value="ECO:0007669"/>
    <property type="project" value="UniProtKB-ARBA"/>
</dbReference>
<evidence type="ECO:0000259" key="1">
    <source>
        <dbReference type="Pfam" id="PF00505"/>
    </source>
</evidence>
<dbReference type="SUPFAM" id="SSF47095">
    <property type="entry name" value="HMG-box"/>
    <property type="match status" value="1"/>
</dbReference>
<comment type="caution">
    <text evidence="2">The sequence shown here is derived from an EMBL/GenBank/DDBJ whole genome shotgun (WGS) entry which is preliminary data.</text>
</comment>
<protein>
    <recommendedName>
        <fullName evidence="1">HMG box domain-containing protein</fullName>
    </recommendedName>
</protein>
<dbReference type="Pfam" id="PF00505">
    <property type="entry name" value="HMG_box"/>
    <property type="match status" value="1"/>
</dbReference>
<dbReference type="InterPro" id="IPR036910">
    <property type="entry name" value="HMG_box_dom_sf"/>
</dbReference>
<sequence length="182" mass="21128">MGPFCFLLRELQNERRERNFTCTLETVRAEAGKMWKSLTEEEKAHYEFMANRYKEKQVGSLRTASRLMGVALHMPTSYHQLKLQLLWIPPDGREGHDKFLNAYRTFFSEQTPLVDADATFSFSEVYRKAVMYFHEEAIYHCTIEWPGVVWFGPVTKYLQAKTLTGSPSLAFELATPDCRAVV</sequence>
<dbReference type="VEuPathDB" id="VectorBase:LOC119184077"/>
<reference evidence="2" key="1">
    <citation type="journal article" date="2020" name="Cell">
        <title>Large-Scale Comparative Analyses of Tick Genomes Elucidate Their Genetic Diversity and Vector Capacities.</title>
        <authorList>
            <consortium name="Tick Genome and Microbiome Consortium (TIGMIC)"/>
            <person name="Jia N."/>
            <person name="Wang J."/>
            <person name="Shi W."/>
            <person name="Du L."/>
            <person name="Sun Y."/>
            <person name="Zhan W."/>
            <person name="Jiang J.F."/>
            <person name="Wang Q."/>
            <person name="Zhang B."/>
            <person name="Ji P."/>
            <person name="Bell-Sakyi L."/>
            <person name="Cui X.M."/>
            <person name="Yuan T.T."/>
            <person name="Jiang B.G."/>
            <person name="Yang W.F."/>
            <person name="Lam T.T."/>
            <person name="Chang Q.C."/>
            <person name="Ding S.J."/>
            <person name="Wang X.J."/>
            <person name="Zhu J.G."/>
            <person name="Ruan X.D."/>
            <person name="Zhao L."/>
            <person name="Wei J.T."/>
            <person name="Ye R.Z."/>
            <person name="Que T.C."/>
            <person name="Du C.H."/>
            <person name="Zhou Y.H."/>
            <person name="Cheng J.X."/>
            <person name="Dai P.F."/>
            <person name="Guo W.B."/>
            <person name="Han X.H."/>
            <person name="Huang E.J."/>
            <person name="Li L.F."/>
            <person name="Wei W."/>
            <person name="Gao Y.C."/>
            <person name="Liu J.Z."/>
            <person name="Shao H.Z."/>
            <person name="Wang X."/>
            <person name="Wang C.C."/>
            <person name="Yang T.C."/>
            <person name="Huo Q.B."/>
            <person name="Li W."/>
            <person name="Chen H.Y."/>
            <person name="Chen S.E."/>
            <person name="Zhou L.G."/>
            <person name="Ni X.B."/>
            <person name="Tian J.H."/>
            <person name="Sheng Y."/>
            <person name="Liu T."/>
            <person name="Pan Y.S."/>
            <person name="Xia L.Y."/>
            <person name="Li J."/>
            <person name="Zhao F."/>
            <person name="Cao W.C."/>
        </authorList>
    </citation>
    <scope>NUCLEOTIDE SEQUENCE</scope>
    <source>
        <strain evidence="2">Rmic-2018</strain>
    </source>
</reference>
<gene>
    <name evidence="2" type="ORF">HPB51_027043</name>
</gene>
<evidence type="ECO:0000313" key="3">
    <source>
        <dbReference type="Proteomes" id="UP000821866"/>
    </source>
</evidence>
<dbReference type="Proteomes" id="UP000821866">
    <property type="component" value="Unassembled WGS sequence"/>
</dbReference>
<dbReference type="AlphaFoldDB" id="A0A9J6D1B7"/>
<keyword evidence="3" id="KW-1185">Reference proteome</keyword>
<accession>A0A9J6D1B7</accession>
<reference evidence="2" key="2">
    <citation type="submission" date="2021-09" db="EMBL/GenBank/DDBJ databases">
        <authorList>
            <person name="Jia N."/>
            <person name="Wang J."/>
            <person name="Shi W."/>
            <person name="Du L."/>
            <person name="Sun Y."/>
            <person name="Zhan W."/>
            <person name="Jiang J."/>
            <person name="Wang Q."/>
            <person name="Zhang B."/>
            <person name="Ji P."/>
            <person name="Sakyi L.B."/>
            <person name="Cui X."/>
            <person name="Yuan T."/>
            <person name="Jiang B."/>
            <person name="Yang W."/>
            <person name="Lam T.T.-Y."/>
            <person name="Chang Q."/>
            <person name="Ding S."/>
            <person name="Wang X."/>
            <person name="Zhu J."/>
            <person name="Ruan X."/>
            <person name="Zhao L."/>
            <person name="Wei J."/>
            <person name="Que T."/>
            <person name="Du C."/>
            <person name="Cheng J."/>
            <person name="Dai P."/>
            <person name="Han X."/>
            <person name="Huang E."/>
            <person name="Gao Y."/>
            <person name="Liu J."/>
            <person name="Shao H."/>
            <person name="Ye R."/>
            <person name="Li L."/>
            <person name="Wei W."/>
            <person name="Wang X."/>
            <person name="Wang C."/>
            <person name="Huo Q."/>
            <person name="Li W."/>
            <person name="Guo W."/>
            <person name="Chen H."/>
            <person name="Chen S."/>
            <person name="Zhou L."/>
            <person name="Zhou L."/>
            <person name="Ni X."/>
            <person name="Tian J."/>
            <person name="Zhou Y."/>
            <person name="Sheng Y."/>
            <person name="Liu T."/>
            <person name="Pan Y."/>
            <person name="Xia L."/>
            <person name="Li J."/>
            <person name="Zhao F."/>
            <person name="Cao W."/>
        </authorList>
    </citation>
    <scope>NUCLEOTIDE SEQUENCE</scope>
    <source>
        <strain evidence="2">Rmic-2018</strain>
        <tissue evidence="2">Larvae</tissue>
    </source>
</reference>
<dbReference type="Gene3D" id="1.10.30.10">
    <property type="entry name" value="High mobility group box domain"/>
    <property type="match status" value="1"/>
</dbReference>
<dbReference type="EMBL" id="JABSTU010003016">
    <property type="protein sequence ID" value="KAH7977097.1"/>
    <property type="molecule type" value="Genomic_DNA"/>
</dbReference>
<evidence type="ECO:0000313" key="2">
    <source>
        <dbReference type="EMBL" id="KAH7977097.1"/>
    </source>
</evidence>
<feature type="domain" description="HMG box" evidence="1">
    <location>
        <begin position="8"/>
        <end position="56"/>
    </location>
</feature>
<name>A0A9J6D1B7_RHIMP</name>
<proteinExistence type="predicted"/>